<protein>
    <submittedName>
        <fullName evidence="1">Uncharacterized protein</fullName>
    </submittedName>
</protein>
<proteinExistence type="predicted"/>
<evidence type="ECO:0000313" key="1">
    <source>
        <dbReference type="EMBL" id="CAB0004458.1"/>
    </source>
</evidence>
<evidence type="ECO:0000313" key="2">
    <source>
        <dbReference type="Proteomes" id="UP000479000"/>
    </source>
</evidence>
<reference evidence="1 2" key="1">
    <citation type="submission" date="2020-02" db="EMBL/GenBank/DDBJ databases">
        <authorList>
            <person name="Ferguson B K."/>
        </authorList>
    </citation>
    <scope>NUCLEOTIDE SEQUENCE [LARGE SCALE GENOMIC DNA]</scope>
</reference>
<keyword evidence="2" id="KW-1185">Reference proteome</keyword>
<gene>
    <name evidence="1" type="ORF">NTEN_LOCUS9935</name>
</gene>
<name>A0A6H5GN19_9HEMI</name>
<dbReference type="AlphaFoldDB" id="A0A6H5GN19"/>
<sequence>MNFSHQTIMNEFDLVNLCLMQRANRNTDATEGSNYLRFTTGTEMRPNHNICSQLIVYLLEGLATQTESQTKLEITLLLILKLKDRRRI</sequence>
<dbReference type="EMBL" id="CADCXU010015008">
    <property type="protein sequence ID" value="CAB0004458.1"/>
    <property type="molecule type" value="Genomic_DNA"/>
</dbReference>
<organism evidence="1 2">
    <name type="scientific">Nesidiocoris tenuis</name>
    <dbReference type="NCBI Taxonomy" id="355587"/>
    <lineage>
        <taxon>Eukaryota</taxon>
        <taxon>Metazoa</taxon>
        <taxon>Ecdysozoa</taxon>
        <taxon>Arthropoda</taxon>
        <taxon>Hexapoda</taxon>
        <taxon>Insecta</taxon>
        <taxon>Pterygota</taxon>
        <taxon>Neoptera</taxon>
        <taxon>Paraneoptera</taxon>
        <taxon>Hemiptera</taxon>
        <taxon>Heteroptera</taxon>
        <taxon>Panheteroptera</taxon>
        <taxon>Cimicomorpha</taxon>
        <taxon>Miridae</taxon>
        <taxon>Dicyphina</taxon>
        <taxon>Nesidiocoris</taxon>
    </lineage>
</organism>
<dbReference type="Proteomes" id="UP000479000">
    <property type="component" value="Unassembled WGS sequence"/>
</dbReference>
<accession>A0A6H5GN19</accession>